<feature type="transmembrane region" description="Helical" evidence="1">
    <location>
        <begin position="64"/>
        <end position="82"/>
    </location>
</feature>
<proteinExistence type="predicted"/>
<organism evidence="2 3">
    <name type="scientific">Paenibacillus rigui</name>
    <dbReference type="NCBI Taxonomy" id="554312"/>
    <lineage>
        <taxon>Bacteria</taxon>
        <taxon>Bacillati</taxon>
        <taxon>Bacillota</taxon>
        <taxon>Bacilli</taxon>
        <taxon>Bacillales</taxon>
        <taxon>Paenibacillaceae</taxon>
        <taxon>Paenibacillus</taxon>
    </lineage>
</organism>
<reference evidence="2 3" key="1">
    <citation type="submission" date="2017-07" db="EMBL/GenBank/DDBJ databases">
        <title>Genome sequencing and assembly of Paenibacillus rigui.</title>
        <authorList>
            <person name="Mayilraj S."/>
        </authorList>
    </citation>
    <scope>NUCLEOTIDE SEQUENCE [LARGE SCALE GENOMIC DNA]</scope>
    <source>
        <strain evidence="2 3">JCM 16352</strain>
    </source>
</reference>
<keyword evidence="1" id="KW-1133">Transmembrane helix</keyword>
<evidence type="ECO:0000313" key="2">
    <source>
        <dbReference type="EMBL" id="OXM82433.1"/>
    </source>
</evidence>
<evidence type="ECO:0000313" key="3">
    <source>
        <dbReference type="Proteomes" id="UP000215509"/>
    </source>
</evidence>
<dbReference type="OrthoDB" id="10007798at2"/>
<sequence length="93" mass="10097">MEKYKPMPMPAPMPLPAVSPVSMGPASKPMPMPYPSYTAPVNIHASYEEINIYEPKKHHGCGTWYTSAGIILVLYILLVIILRGTGLGPAACK</sequence>
<evidence type="ECO:0008006" key="4">
    <source>
        <dbReference type="Google" id="ProtNLM"/>
    </source>
</evidence>
<keyword evidence="3" id="KW-1185">Reference proteome</keyword>
<dbReference type="PROSITE" id="PS00289">
    <property type="entry name" value="PTX_1"/>
    <property type="match status" value="1"/>
</dbReference>
<dbReference type="AlphaFoldDB" id="A0A229UGB7"/>
<dbReference type="RefSeq" id="WP_094018723.1">
    <property type="nucleotide sequence ID" value="NZ_NMQW01000075.1"/>
</dbReference>
<dbReference type="InterPro" id="IPR030476">
    <property type="entry name" value="Pentaxin_CS"/>
</dbReference>
<keyword evidence="1" id="KW-0812">Transmembrane</keyword>
<accession>A0A229UGB7</accession>
<gene>
    <name evidence="2" type="ORF">CF651_30955</name>
</gene>
<protein>
    <recommendedName>
        <fullName evidence="4">Sporulation protein YjcZ</fullName>
    </recommendedName>
</protein>
<keyword evidence="1" id="KW-0472">Membrane</keyword>
<dbReference type="Proteomes" id="UP000215509">
    <property type="component" value="Unassembled WGS sequence"/>
</dbReference>
<comment type="caution">
    <text evidence="2">The sequence shown here is derived from an EMBL/GenBank/DDBJ whole genome shotgun (WGS) entry which is preliminary data.</text>
</comment>
<dbReference type="EMBL" id="NMQW01000075">
    <property type="protein sequence ID" value="OXM82433.1"/>
    <property type="molecule type" value="Genomic_DNA"/>
</dbReference>
<name>A0A229UGB7_9BACL</name>
<evidence type="ECO:0000256" key="1">
    <source>
        <dbReference type="SAM" id="Phobius"/>
    </source>
</evidence>